<name>A0A5J5EFZ4_9PEZI</name>
<dbReference type="Pfam" id="PF00018">
    <property type="entry name" value="SH3_1"/>
    <property type="match status" value="1"/>
</dbReference>
<dbReference type="Gene3D" id="2.30.30.40">
    <property type="entry name" value="SH3 Domains"/>
    <property type="match status" value="1"/>
</dbReference>
<dbReference type="OrthoDB" id="6250593at2759"/>
<keyword evidence="5" id="KW-1185">Reference proteome</keyword>
<organism evidence="4 5">
    <name type="scientific">Sphaerosporella brunnea</name>
    <dbReference type="NCBI Taxonomy" id="1250544"/>
    <lineage>
        <taxon>Eukaryota</taxon>
        <taxon>Fungi</taxon>
        <taxon>Dikarya</taxon>
        <taxon>Ascomycota</taxon>
        <taxon>Pezizomycotina</taxon>
        <taxon>Pezizomycetes</taxon>
        <taxon>Pezizales</taxon>
        <taxon>Pyronemataceae</taxon>
        <taxon>Sphaerosporella</taxon>
    </lineage>
</organism>
<feature type="domain" description="SH3" evidence="3">
    <location>
        <begin position="49"/>
        <end position="109"/>
    </location>
</feature>
<dbReference type="SMART" id="SM00326">
    <property type="entry name" value="SH3"/>
    <property type="match status" value="1"/>
</dbReference>
<comment type="caution">
    <text evidence="4">The sequence shown here is derived from an EMBL/GenBank/DDBJ whole genome shotgun (WGS) entry which is preliminary data.</text>
</comment>
<dbReference type="InterPro" id="IPR001452">
    <property type="entry name" value="SH3_domain"/>
</dbReference>
<dbReference type="InterPro" id="IPR036028">
    <property type="entry name" value="SH3-like_dom_sf"/>
</dbReference>
<accession>A0A5J5EFZ4</accession>
<evidence type="ECO:0000256" key="2">
    <source>
        <dbReference type="PROSITE-ProRule" id="PRU00192"/>
    </source>
</evidence>
<sequence>MADPNITPLHKASLQRLLTELEFLTREGVVSNEDNAAMQQRLNAARAKVGVVKFRVTCAFSFAKRRPFQVSVDAGEKFEVINNDDPDWYLGRVVDGNGVVGWAPKNKFN</sequence>
<keyword evidence="1 2" id="KW-0728">SH3 domain</keyword>
<dbReference type="AlphaFoldDB" id="A0A5J5EFZ4"/>
<evidence type="ECO:0000256" key="1">
    <source>
        <dbReference type="ARBA" id="ARBA00022443"/>
    </source>
</evidence>
<dbReference type="EMBL" id="VXIS01000377">
    <property type="protein sequence ID" value="KAA8894007.1"/>
    <property type="molecule type" value="Genomic_DNA"/>
</dbReference>
<dbReference type="SUPFAM" id="SSF50044">
    <property type="entry name" value="SH3-domain"/>
    <property type="match status" value="1"/>
</dbReference>
<proteinExistence type="predicted"/>
<evidence type="ECO:0000313" key="5">
    <source>
        <dbReference type="Proteomes" id="UP000326924"/>
    </source>
</evidence>
<dbReference type="Proteomes" id="UP000326924">
    <property type="component" value="Unassembled WGS sequence"/>
</dbReference>
<protein>
    <recommendedName>
        <fullName evidence="3">SH3 domain-containing protein</fullName>
    </recommendedName>
</protein>
<dbReference type="InParanoid" id="A0A5J5EFZ4"/>
<gene>
    <name evidence="4" type="ORF">FN846DRAFT_895466</name>
</gene>
<evidence type="ECO:0000313" key="4">
    <source>
        <dbReference type="EMBL" id="KAA8894007.1"/>
    </source>
</evidence>
<evidence type="ECO:0000259" key="3">
    <source>
        <dbReference type="PROSITE" id="PS50002"/>
    </source>
</evidence>
<dbReference type="CDD" id="cd00174">
    <property type="entry name" value="SH3"/>
    <property type="match status" value="1"/>
</dbReference>
<reference evidence="4 5" key="1">
    <citation type="submission" date="2019-09" db="EMBL/GenBank/DDBJ databases">
        <title>Draft genome of the ectomycorrhizal ascomycete Sphaerosporella brunnea.</title>
        <authorList>
            <consortium name="DOE Joint Genome Institute"/>
            <person name="Benucci G.M."/>
            <person name="Marozzi G."/>
            <person name="Antonielli L."/>
            <person name="Sanchez S."/>
            <person name="Marco P."/>
            <person name="Wang X."/>
            <person name="Falini L.B."/>
            <person name="Barry K."/>
            <person name="Haridas S."/>
            <person name="Lipzen A."/>
            <person name="Labutti K."/>
            <person name="Grigoriev I.V."/>
            <person name="Murat C."/>
            <person name="Martin F."/>
            <person name="Albertini E."/>
            <person name="Donnini D."/>
            <person name="Bonito G."/>
        </authorList>
    </citation>
    <scope>NUCLEOTIDE SEQUENCE [LARGE SCALE GENOMIC DNA]</scope>
    <source>
        <strain evidence="4 5">Sb_GMNB300</strain>
    </source>
</reference>
<dbReference type="PROSITE" id="PS50002">
    <property type="entry name" value="SH3"/>
    <property type="match status" value="1"/>
</dbReference>